<protein>
    <submittedName>
        <fullName evidence="1">Uncharacterized protein</fullName>
    </submittedName>
</protein>
<dbReference type="Proteomes" id="UP000631670">
    <property type="component" value="Unassembled WGS sequence"/>
</dbReference>
<evidence type="ECO:0000313" key="2">
    <source>
        <dbReference type="Proteomes" id="UP000631670"/>
    </source>
</evidence>
<organism evidence="1 2">
    <name type="scientific">Amycolatopsis lexingtonensis</name>
    <dbReference type="NCBI Taxonomy" id="218822"/>
    <lineage>
        <taxon>Bacteria</taxon>
        <taxon>Bacillati</taxon>
        <taxon>Actinomycetota</taxon>
        <taxon>Actinomycetes</taxon>
        <taxon>Pseudonocardiales</taxon>
        <taxon>Pseudonocardiaceae</taxon>
        <taxon>Amycolatopsis</taxon>
    </lineage>
</organism>
<comment type="caution">
    <text evidence="1">The sequence shown here is derived from an EMBL/GenBank/DDBJ whole genome shotgun (WGS) entry which is preliminary data.</text>
</comment>
<accession>A0ABR9HST6</accession>
<sequence length="100" mass="11066">MRQRLPTGGYGGYPFTPGAHGKIAAEDLIGHLHAHVVHRSENEPDLLYIDLHVLYEGARCSTVLSCRRGRTVRERCPAPAPDLNEEGDCLAQRFSQALDD</sequence>
<gene>
    <name evidence="1" type="ORF">H4696_001092</name>
</gene>
<dbReference type="RefSeq" id="WP_086862507.1">
    <property type="nucleotide sequence ID" value="NZ_JADBEG010000001.1"/>
</dbReference>
<keyword evidence="2" id="KW-1185">Reference proteome</keyword>
<proteinExistence type="predicted"/>
<evidence type="ECO:0000313" key="1">
    <source>
        <dbReference type="EMBL" id="MBE1493992.1"/>
    </source>
</evidence>
<name>A0ABR9HST6_9PSEU</name>
<dbReference type="EMBL" id="JADBEG010000001">
    <property type="protein sequence ID" value="MBE1493992.1"/>
    <property type="molecule type" value="Genomic_DNA"/>
</dbReference>
<reference evidence="1 2" key="1">
    <citation type="submission" date="2020-10" db="EMBL/GenBank/DDBJ databases">
        <title>Sequencing the genomes of 1000 actinobacteria strains.</title>
        <authorList>
            <person name="Klenk H.-P."/>
        </authorList>
    </citation>
    <scope>NUCLEOTIDE SEQUENCE [LARGE SCALE GENOMIC DNA]</scope>
    <source>
        <strain evidence="1 2">DSM 44653</strain>
    </source>
</reference>